<reference evidence="1" key="2">
    <citation type="journal article" date="2015" name="Fish Shellfish Immunol.">
        <title>Early steps in the European eel (Anguilla anguilla)-Vibrio vulnificus interaction in the gills: Role of the RtxA13 toxin.</title>
        <authorList>
            <person name="Callol A."/>
            <person name="Pajuelo D."/>
            <person name="Ebbesson L."/>
            <person name="Teles M."/>
            <person name="MacKenzie S."/>
            <person name="Amaro C."/>
        </authorList>
    </citation>
    <scope>NUCLEOTIDE SEQUENCE</scope>
</reference>
<dbReference type="EMBL" id="GBXM01051761">
    <property type="protein sequence ID" value="JAH56816.1"/>
    <property type="molecule type" value="Transcribed_RNA"/>
</dbReference>
<dbReference type="AlphaFoldDB" id="A0A0E9TTF9"/>
<organism evidence="1">
    <name type="scientific">Anguilla anguilla</name>
    <name type="common">European freshwater eel</name>
    <name type="synonym">Muraena anguilla</name>
    <dbReference type="NCBI Taxonomy" id="7936"/>
    <lineage>
        <taxon>Eukaryota</taxon>
        <taxon>Metazoa</taxon>
        <taxon>Chordata</taxon>
        <taxon>Craniata</taxon>
        <taxon>Vertebrata</taxon>
        <taxon>Euteleostomi</taxon>
        <taxon>Actinopterygii</taxon>
        <taxon>Neopterygii</taxon>
        <taxon>Teleostei</taxon>
        <taxon>Anguilliformes</taxon>
        <taxon>Anguillidae</taxon>
        <taxon>Anguilla</taxon>
    </lineage>
</organism>
<reference evidence="1" key="1">
    <citation type="submission" date="2014-11" db="EMBL/GenBank/DDBJ databases">
        <authorList>
            <person name="Amaro Gonzalez C."/>
        </authorList>
    </citation>
    <scope>NUCLEOTIDE SEQUENCE</scope>
</reference>
<protein>
    <submittedName>
        <fullName evidence="1">Uncharacterized protein</fullName>
    </submittedName>
</protein>
<sequence>MAGGLGVGNDCSLHVGDLATAGAGRCGCRLCSNDRGFYRRCCLLVYSHQWVFPFGVCGVLSE</sequence>
<evidence type="ECO:0000313" key="1">
    <source>
        <dbReference type="EMBL" id="JAH56816.1"/>
    </source>
</evidence>
<name>A0A0E9TTF9_ANGAN</name>
<proteinExistence type="predicted"/>
<accession>A0A0E9TTF9</accession>